<evidence type="ECO:0000313" key="6">
    <source>
        <dbReference type="EMBL" id="TPP48589.1"/>
    </source>
</evidence>
<reference evidence="5 7" key="1">
    <citation type="journal article" date="2011" name="Genome Res.">
        <title>Whole genome sequencing of multiple Leishmania donovani clinical isolates provides insights into population structure and mechanisms of drug resistance.</title>
        <authorList>
            <person name="Downing T."/>
            <person name="Imamura H."/>
            <person name="Decuypere S."/>
            <person name="Clark T.G."/>
            <person name="Coombs G.H."/>
            <person name="Cotton J.A."/>
            <person name="Hilley J.D."/>
            <person name="de Doncker S."/>
            <person name="Maes I."/>
            <person name="Mottram J.C."/>
            <person name="Quail M.A."/>
            <person name="Rijal S."/>
            <person name="Sanders M."/>
            <person name="Schonian G."/>
            <person name="Stark O."/>
            <person name="Sundar S."/>
            <person name="Vanaerschot M."/>
            <person name="Hertz-Fowler C."/>
            <person name="Dujardin J.C."/>
            <person name="Berriman M."/>
        </authorList>
    </citation>
    <scope>NUCLEOTIDE SEQUENCE [LARGE SCALE GENOMIC DNA]</scope>
    <source>
        <strain evidence="5 7">BPK282A1</strain>
    </source>
</reference>
<dbReference type="VEuPathDB" id="TriTrypDB:LdBPK_364840.1"/>
<reference evidence="5" key="2">
    <citation type="submission" date="2011-01" db="EMBL/GenBank/DDBJ databases">
        <authorList>
            <person name="Zhao B.P."/>
            <person name="Ren Z.A."/>
            <person name="Li C.D."/>
        </authorList>
    </citation>
    <scope>NUCLEOTIDE SEQUENCE</scope>
    <source>
        <strain evidence="5">BPK282A1</strain>
    </source>
</reference>
<dbReference type="AlphaFoldDB" id="A0A3Q8IJ09"/>
<gene>
    <name evidence="6" type="ORF">CGC21_14695</name>
    <name evidence="5" type="ORF">LDBPK_364840</name>
    <name evidence="4" type="ORF">LdCL_360055500</name>
</gene>
<dbReference type="EMBL" id="RHLC01000054">
    <property type="protein sequence ID" value="TPP48589.1"/>
    <property type="molecule type" value="Genomic_DNA"/>
</dbReference>
<dbReference type="PROSITE" id="PS50192">
    <property type="entry name" value="T_SNARE"/>
    <property type="match status" value="1"/>
</dbReference>
<dbReference type="Gene3D" id="1.20.5.110">
    <property type="match status" value="1"/>
</dbReference>
<dbReference type="SUPFAM" id="SSF58038">
    <property type="entry name" value="SNARE fusion complex"/>
    <property type="match status" value="1"/>
</dbReference>
<organism evidence="4 8">
    <name type="scientific">Leishmania donovani</name>
    <dbReference type="NCBI Taxonomy" id="5661"/>
    <lineage>
        <taxon>Eukaryota</taxon>
        <taxon>Discoba</taxon>
        <taxon>Euglenozoa</taxon>
        <taxon>Kinetoplastea</taxon>
        <taxon>Metakinetoplastina</taxon>
        <taxon>Trypanosomatida</taxon>
        <taxon>Trypanosomatidae</taxon>
        <taxon>Leishmaniinae</taxon>
        <taxon>Leishmania</taxon>
    </lineage>
</organism>
<dbReference type="Proteomes" id="UP000318447">
    <property type="component" value="Unassembled WGS sequence"/>
</dbReference>
<evidence type="ECO:0000259" key="3">
    <source>
        <dbReference type="PROSITE" id="PS50192"/>
    </source>
</evidence>
<dbReference type="Proteomes" id="UP000008980">
    <property type="component" value="Chromosome 36"/>
</dbReference>
<reference evidence="4 8" key="4">
    <citation type="journal article" date="2018" name="Sci. Rep.">
        <title>A complete Leishmania donovani reference genome identifies novel genetic variations associated with virulence.</title>
        <authorList>
            <person name="Lypaczewski P."/>
            <person name="Hoshizaki J."/>
            <person name="Zhang W.-W."/>
            <person name="McCall L.-I."/>
            <person name="Torcivia-Rodriguez J."/>
            <person name="Simonyan V."/>
            <person name="Kaur A."/>
            <person name="Dewar K."/>
            <person name="Matlashewski G."/>
        </authorList>
    </citation>
    <scope>NUCLEOTIDE SEQUENCE [LARGE SCALE GENOMIC DNA]</scope>
    <source>
        <strain evidence="4 8">LdCL</strain>
    </source>
</reference>
<accession>E9BUJ2</accession>
<evidence type="ECO:0000256" key="1">
    <source>
        <dbReference type="SAM" id="MobiDB-lite"/>
    </source>
</evidence>
<dbReference type="VEuPathDB" id="TriTrypDB:LDHU3_36.6500"/>
<keyword evidence="2" id="KW-1133">Transmembrane helix</keyword>
<dbReference type="VEuPathDB" id="TriTrypDB:LdCL_360055500"/>
<keyword evidence="2" id="KW-0812">Transmembrane</keyword>
<feature type="region of interest" description="Disordered" evidence="1">
    <location>
        <begin position="244"/>
        <end position="266"/>
    </location>
</feature>
<reference evidence="9" key="5">
    <citation type="submission" date="2019-02" db="EMBL/GenBank/DDBJ databases">
        <title>FDA dAtabase for Regulatory Grade micrObial Sequences (FDA-ARGOS): Supporting development and validation of Infectious Disease Dx tests.</title>
        <authorList>
            <person name="Duncan R."/>
            <person name="Fisher C."/>
            <person name="Tallon L."/>
            <person name="Sadzewicz L."/>
            <person name="Sengamalay N."/>
            <person name="Ott S."/>
            <person name="Godinez A."/>
            <person name="Nagaraj S."/>
            <person name="Vavikolanu K."/>
            <person name="Nadendla S."/>
            <person name="Aluvathingal J."/>
            <person name="Sichtig H."/>
        </authorList>
    </citation>
    <scope>NUCLEOTIDE SEQUENCE [LARGE SCALE GENOMIC DNA]</scope>
    <source>
        <strain evidence="9">FDAARGOS_361</strain>
    </source>
</reference>
<evidence type="ECO:0000313" key="4">
    <source>
        <dbReference type="EMBL" id="AYU83839.1"/>
    </source>
</evidence>
<dbReference type="OrthoDB" id="272900at2759"/>
<evidence type="ECO:0000256" key="2">
    <source>
        <dbReference type="SAM" id="Phobius"/>
    </source>
</evidence>
<dbReference type="EMBL" id="FR799623">
    <property type="protein sequence ID" value="CBZ38921.1"/>
    <property type="molecule type" value="Genomic_DNA"/>
</dbReference>
<evidence type="ECO:0000313" key="5">
    <source>
        <dbReference type="EMBL" id="CBZ38921.1"/>
    </source>
</evidence>
<dbReference type="KEGG" id="ldo:LDBPK_364840"/>
<feature type="region of interest" description="Disordered" evidence="1">
    <location>
        <begin position="123"/>
        <end position="156"/>
    </location>
</feature>
<keyword evidence="2" id="KW-0472">Membrane</keyword>
<name>A0A3Q8IJ09_LEIDO</name>
<dbReference type="OMA" id="FLYGHCG"/>
<proteinExistence type="predicted"/>
<protein>
    <recommendedName>
        <fullName evidence="3">t-SNARE coiled-coil homology domain-containing protein</fullName>
    </recommendedName>
</protein>
<accession>A0A3Q8IJ09</accession>
<feature type="transmembrane region" description="Helical" evidence="2">
    <location>
        <begin position="453"/>
        <end position="471"/>
    </location>
</feature>
<feature type="compositionally biased region" description="Basic and acidic residues" evidence="1">
    <location>
        <begin position="134"/>
        <end position="154"/>
    </location>
</feature>
<reference evidence="7" key="3">
    <citation type="submission" date="2011-02" db="EMBL/GenBank/DDBJ databases">
        <title>Whole genome sequencing of Leishmania donovani clinical lines reveals dynamic variation related to drug resistance.</title>
        <authorList>
            <person name="Downing T."/>
            <person name="Imamura H."/>
            <person name="Sanders M."/>
            <person name="Decuypere S."/>
            <person name="Hertz-Fowler C."/>
            <person name="Clark T.G."/>
            <person name="Rijal S."/>
            <person name="Sundar S."/>
            <person name="Quail M.A."/>
            <person name="De Doncker S."/>
            <person name="Maes I."/>
            <person name="Vanaerschot M."/>
            <person name="Stark O."/>
            <person name="Schonian G."/>
            <person name="Dujardin J.C."/>
            <person name="Berriman M."/>
        </authorList>
    </citation>
    <scope>NUCLEOTIDE SEQUENCE [LARGE SCALE GENOMIC DNA]</scope>
    <source>
        <strain evidence="7">BPK282A1</strain>
    </source>
</reference>
<dbReference type="EMBL" id="CP029535">
    <property type="protein sequence ID" value="AYU83839.1"/>
    <property type="molecule type" value="Genomic_DNA"/>
</dbReference>
<evidence type="ECO:0000313" key="9">
    <source>
        <dbReference type="Proteomes" id="UP000318447"/>
    </source>
</evidence>
<dbReference type="Proteomes" id="UP000274082">
    <property type="component" value="Chromosome 36"/>
</dbReference>
<evidence type="ECO:0000313" key="7">
    <source>
        <dbReference type="Proteomes" id="UP000008980"/>
    </source>
</evidence>
<evidence type="ECO:0000313" key="8">
    <source>
        <dbReference type="Proteomes" id="UP000274082"/>
    </source>
</evidence>
<dbReference type="GeneID" id="13388484"/>
<reference evidence="6" key="6">
    <citation type="submission" date="2019-02" db="EMBL/GenBank/DDBJ databases">
        <title>FDA dAtabase for Regulatory Grade micrObial Sequences (FDA-ARGOS): Supporting development and validation of Infectious Disease Dx tests.</title>
        <authorList>
            <person name="Duncan R."/>
            <person name="Fisher C."/>
            <person name="Tallon L.J."/>
            <person name="Sadzewicz L."/>
            <person name="Sengamalay N."/>
            <person name="Ott S."/>
            <person name="Godinez A."/>
            <person name="Nagaraj S."/>
            <person name="Nadendla S."/>
            <person name="Sichtig H."/>
        </authorList>
    </citation>
    <scope>NUCLEOTIDE SEQUENCE</scope>
    <source>
        <strain evidence="6">FDAARGOS_361</strain>
    </source>
</reference>
<dbReference type="InterPro" id="IPR000727">
    <property type="entry name" value="T_SNARE_dom"/>
</dbReference>
<dbReference type="RefSeq" id="XP_003865598.1">
    <property type="nucleotide sequence ID" value="XM_003865550.1"/>
</dbReference>
<feature type="domain" description="T-SNARE coiled-coil homology" evidence="3">
    <location>
        <begin position="380"/>
        <end position="442"/>
    </location>
</feature>
<keyword evidence="8" id="KW-1185">Reference proteome</keyword>
<sequence length="472" mass="50177">MDISYQLWSLVEQARRSSTMPPARITLPARQTRTAAETQATDSLLITSQALDRAADVAIGRATAHISAVMAALDAVTPSSLAHLQNSLLLSDAELLSVSSSLKAFTETLTKVTALTEARRWRGRLTGAPSTATGRDDALEGLAVDKPDGQDGKTRSGVVAHLRQAVSTLQRRIASKRLHVALAKEELALYKTELFLYGHCGVVACSDEVAAELARRMEATHKEAGLRGQQGAKALELAEVNVLSDGGGGQQRRHHTSSKSPGPMPGFGTTFRVVDGMVQRAAETVKAAGSHADSALHVALTGGHAAARQLLNAGTASVAEILMLGAGARRGGCGNLSIPAVEALVTTAGGGAPRLPTLQPYQLTNEEEAYLREQNRALLEAQRQASAQDAKAVEALVRELSQLTSLMSEQVVQQTEQFSLIVKNTEAAHTNVKKAMSEVEKPLSAFWNPTRQLVAVLWVCMAVLLAVNWASR</sequence>